<feature type="transmembrane region" description="Helical" evidence="2">
    <location>
        <begin position="60"/>
        <end position="81"/>
    </location>
</feature>
<name>A0A136PIY2_9ACTN</name>
<keyword evidence="2" id="KW-1133">Transmembrane helix</keyword>
<keyword evidence="4" id="KW-1185">Reference proteome</keyword>
<protein>
    <submittedName>
        <fullName evidence="3">Uncharacterized protein</fullName>
    </submittedName>
</protein>
<reference evidence="3 4" key="1">
    <citation type="submission" date="2016-01" db="EMBL/GenBank/DDBJ databases">
        <title>Whole genome sequence and analysis of Micromonospora rosaria DSM 803, which can produce antibacterial substance rosamicin.</title>
        <authorList>
            <person name="Yang H."/>
            <person name="He X."/>
            <person name="Zhu D."/>
        </authorList>
    </citation>
    <scope>NUCLEOTIDE SEQUENCE [LARGE SCALE GENOMIC DNA]</scope>
    <source>
        <strain evidence="3 4">DSM 803</strain>
    </source>
</reference>
<dbReference type="Proteomes" id="UP000070620">
    <property type="component" value="Unassembled WGS sequence"/>
</dbReference>
<proteinExistence type="predicted"/>
<keyword evidence="2" id="KW-0812">Transmembrane</keyword>
<accession>A0A136PIY2</accession>
<evidence type="ECO:0000313" key="3">
    <source>
        <dbReference type="EMBL" id="KXK58376.1"/>
    </source>
</evidence>
<sequence>MSDAHVTGGAAAGGSAPATGQPYADSAPLIELSQEPIQLSNHDPDNPPGRRFLRSRRARWALAVALAVGLAGVGSLGAAGWRVAQQKDADLATPDTIGTLVRDDRERARSTADYLRSGFAAQIDLDRSFGAVYVDRDDESRPVLVFGGATLLWQPERDLDTLFTLTAGDTGEVTDIREVPAGPLGGVMKCGTTSGEGGDLPVCGWADHGSVVMAMFPGRTVTDAGNLLRAVREKIQTRS</sequence>
<keyword evidence="2" id="KW-0472">Membrane</keyword>
<gene>
    <name evidence="3" type="ORF">AWW66_30110</name>
</gene>
<comment type="caution">
    <text evidence="3">The sequence shown here is derived from an EMBL/GenBank/DDBJ whole genome shotgun (WGS) entry which is preliminary data.</text>
</comment>
<organism evidence="3 4">
    <name type="scientific">Micromonospora rosaria</name>
    <dbReference type="NCBI Taxonomy" id="47874"/>
    <lineage>
        <taxon>Bacteria</taxon>
        <taxon>Bacillati</taxon>
        <taxon>Actinomycetota</taxon>
        <taxon>Actinomycetes</taxon>
        <taxon>Micromonosporales</taxon>
        <taxon>Micromonosporaceae</taxon>
        <taxon>Micromonospora</taxon>
    </lineage>
</organism>
<evidence type="ECO:0000313" key="4">
    <source>
        <dbReference type="Proteomes" id="UP000070620"/>
    </source>
</evidence>
<evidence type="ECO:0000256" key="2">
    <source>
        <dbReference type="SAM" id="Phobius"/>
    </source>
</evidence>
<dbReference type="AlphaFoldDB" id="A0A136PIY2"/>
<dbReference type="EMBL" id="LRQV01000201">
    <property type="protein sequence ID" value="KXK58376.1"/>
    <property type="molecule type" value="Genomic_DNA"/>
</dbReference>
<evidence type="ECO:0000256" key="1">
    <source>
        <dbReference type="SAM" id="MobiDB-lite"/>
    </source>
</evidence>
<feature type="region of interest" description="Disordered" evidence="1">
    <location>
        <begin position="1"/>
        <end position="24"/>
    </location>
</feature>
<dbReference type="RefSeq" id="WP_067373572.1">
    <property type="nucleotide sequence ID" value="NZ_JBIUBN010000014.1"/>
</dbReference>